<evidence type="ECO:0000313" key="3">
    <source>
        <dbReference type="Proteomes" id="UP001597368"/>
    </source>
</evidence>
<sequence length="226" mass="23601">MSLLAVATYLLVEGAQGNEEAIRQAKTSWINALGGTLGVEGQMMPGVETVRRAMTGWDAGDQDAFEAALNAFNSQVGSLKTAMEYMGENLGHLAGAYADFDMALRLTGVSLITALTGLLTARMFPATAAAAAFSEAMAVRTANITVIALLGQLGAFVANAATNLAQLRSALLNIKTVLPGGPGTINFDSAKINKAGLPPFQPPPERQPGIPQRLPPGSGDFDWNLR</sequence>
<keyword evidence="3" id="KW-1185">Reference proteome</keyword>
<evidence type="ECO:0008006" key="4">
    <source>
        <dbReference type="Google" id="ProtNLM"/>
    </source>
</evidence>
<reference evidence="3" key="1">
    <citation type="journal article" date="2019" name="Int. J. Syst. Evol. Microbiol.">
        <title>The Global Catalogue of Microorganisms (GCM) 10K type strain sequencing project: providing services to taxonomists for standard genome sequencing and annotation.</title>
        <authorList>
            <consortium name="The Broad Institute Genomics Platform"/>
            <consortium name="The Broad Institute Genome Sequencing Center for Infectious Disease"/>
            <person name="Wu L."/>
            <person name="Ma J."/>
        </authorList>
    </citation>
    <scope>NUCLEOTIDE SEQUENCE [LARGE SCALE GENOMIC DNA]</scope>
    <source>
        <strain evidence="3">ICMP 6774ER</strain>
    </source>
</reference>
<evidence type="ECO:0000256" key="1">
    <source>
        <dbReference type="SAM" id="MobiDB-lite"/>
    </source>
</evidence>
<evidence type="ECO:0000313" key="2">
    <source>
        <dbReference type="EMBL" id="MFD1929875.1"/>
    </source>
</evidence>
<organism evidence="2 3">
    <name type="scientific">Nonomuraea mangrovi</name>
    <dbReference type="NCBI Taxonomy" id="2316207"/>
    <lineage>
        <taxon>Bacteria</taxon>
        <taxon>Bacillati</taxon>
        <taxon>Actinomycetota</taxon>
        <taxon>Actinomycetes</taxon>
        <taxon>Streptosporangiales</taxon>
        <taxon>Streptosporangiaceae</taxon>
        <taxon>Nonomuraea</taxon>
    </lineage>
</organism>
<gene>
    <name evidence="2" type="ORF">ACFSKW_00145</name>
</gene>
<proteinExistence type="predicted"/>
<dbReference type="Proteomes" id="UP001597368">
    <property type="component" value="Unassembled WGS sequence"/>
</dbReference>
<accession>A0ABW4SM23</accession>
<dbReference type="RefSeq" id="WP_379567759.1">
    <property type="nucleotide sequence ID" value="NZ_JBHUFV010000003.1"/>
</dbReference>
<comment type="caution">
    <text evidence="2">The sequence shown here is derived from an EMBL/GenBank/DDBJ whole genome shotgun (WGS) entry which is preliminary data.</text>
</comment>
<protein>
    <recommendedName>
        <fullName evidence="4">WXG100 family type VII secretion target</fullName>
    </recommendedName>
</protein>
<dbReference type="EMBL" id="JBHUFV010000003">
    <property type="protein sequence ID" value="MFD1929875.1"/>
    <property type="molecule type" value="Genomic_DNA"/>
</dbReference>
<name>A0ABW4SM23_9ACTN</name>
<feature type="region of interest" description="Disordered" evidence="1">
    <location>
        <begin position="196"/>
        <end position="226"/>
    </location>
</feature>